<dbReference type="EMBL" id="BMJM01000003">
    <property type="protein sequence ID" value="GGE06101.1"/>
    <property type="molecule type" value="Genomic_DNA"/>
</dbReference>
<dbReference type="PANTHER" id="PTHR42760">
    <property type="entry name" value="SHORT-CHAIN DEHYDROGENASES/REDUCTASES FAMILY MEMBER"/>
    <property type="match status" value="1"/>
</dbReference>
<dbReference type="AlphaFoldDB" id="A0A917E5F4"/>
<dbReference type="GO" id="GO:0030497">
    <property type="term" value="P:fatty acid elongation"/>
    <property type="evidence" value="ECO:0007669"/>
    <property type="project" value="TreeGrafter"/>
</dbReference>
<gene>
    <name evidence="4" type="ORF">GCM10011529_10600</name>
</gene>
<dbReference type="InterPro" id="IPR002347">
    <property type="entry name" value="SDR_fam"/>
</dbReference>
<keyword evidence="5" id="KW-1185">Reference proteome</keyword>
<reference evidence="4" key="2">
    <citation type="submission" date="2020-09" db="EMBL/GenBank/DDBJ databases">
        <authorList>
            <person name="Sun Q."/>
            <person name="Zhou Y."/>
        </authorList>
    </citation>
    <scope>NUCLEOTIDE SEQUENCE</scope>
    <source>
        <strain evidence="4">CGMCC 1.15519</strain>
    </source>
</reference>
<evidence type="ECO:0000256" key="1">
    <source>
        <dbReference type="ARBA" id="ARBA00006484"/>
    </source>
</evidence>
<name>A0A917E5F4_9SPHN</name>
<dbReference type="Proteomes" id="UP000635071">
    <property type="component" value="Unassembled WGS sequence"/>
</dbReference>
<evidence type="ECO:0000313" key="5">
    <source>
        <dbReference type="Proteomes" id="UP000635071"/>
    </source>
</evidence>
<dbReference type="FunFam" id="3.40.50.720:FF:000084">
    <property type="entry name" value="Short-chain dehydrogenase reductase"/>
    <property type="match status" value="1"/>
</dbReference>
<organism evidence="4 5">
    <name type="scientific">Sandarakinorhabdus glacialis</name>
    <dbReference type="NCBI Taxonomy" id="1614636"/>
    <lineage>
        <taxon>Bacteria</taxon>
        <taxon>Pseudomonadati</taxon>
        <taxon>Pseudomonadota</taxon>
        <taxon>Alphaproteobacteria</taxon>
        <taxon>Sphingomonadales</taxon>
        <taxon>Sphingosinicellaceae</taxon>
        <taxon>Sandarakinorhabdus</taxon>
    </lineage>
</organism>
<protein>
    <submittedName>
        <fullName evidence="4">Short-chain dehydrogenase/reductase</fullName>
    </submittedName>
</protein>
<dbReference type="PRINTS" id="PR00081">
    <property type="entry name" value="GDHRDH"/>
</dbReference>
<dbReference type="PANTHER" id="PTHR42760:SF135">
    <property type="entry name" value="BLL7886 PROTEIN"/>
    <property type="match status" value="1"/>
</dbReference>
<dbReference type="PRINTS" id="PR00080">
    <property type="entry name" value="SDRFAMILY"/>
</dbReference>
<dbReference type="InterPro" id="IPR057326">
    <property type="entry name" value="KR_dom"/>
</dbReference>
<sequence>MTYPLPNFSTDLTGQVALVTGASAGLGWRFAKVLAAAGAHVAVTARRTDKLDALVAEITAAGGKAQAFALDVTDADQLKTIVGTVEAAMGPVTILINNAGIPDAQRAVKMSLDLIDRVLDTNVRAPFILSCEVARRLIEAETPGRIVNIASMAAYEYGGNGAALYSTSKGAVVRMTEALSVEWAKQHINVNAIAPGAFNSEMMDGMLARVGDISQHFRRKRLGDPAQLDSALLFLVSPSSDFVTGTVLKVDDGQGSR</sequence>
<dbReference type="InterPro" id="IPR036291">
    <property type="entry name" value="NAD(P)-bd_dom_sf"/>
</dbReference>
<dbReference type="Pfam" id="PF00106">
    <property type="entry name" value="adh_short"/>
    <property type="match status" value="1"/>
</dbReference>
<evidence type="ECO:0000259" key="3">
    <source>
        <dbReference type="SMART" id="SM00822"/>
    </source>
</evidence>
<feature type="domain" description="Ketoreductase" evidence="3">
    <location>
        <begin position="15"/>
        <end position="186"/>
    </location>
</feature>
<accession>A0A917E5F4</accession>
<dbReference type="SMART" id="SM00822">
    <property type="entry name" value="PKS_KR"/>
    <property type="match status" value="1"/>
</dbReference>
<proteinExistence type="inferred from homology"/>
<dbReference type="GO" id="GO:0016616">
    <property type="term" value="F:oxidoreductase activity, acting on the CH-OH group of donors, NAD or NADP as acceptor"/>
    <property type="evidence" value="ECO:0007669"/>
    <property type="project" value="UniProtKB-ARBA"/>
</dbReference>
<reference evidence="4" key="1">
    <citation type="journal article" date="2014" name="Int. J. Syst. Evol. Microbiol.">
        <title>Complete genome sequence of Corynebacterium casei LMG S-19264T (=DSM 44701T), isolated from a smear-ripened cheese.</title>
        <authorList>
            <consortium name="US DOE Joint Genome Institute (JGI-PGF)"/>
            <person name="Walter F."/>
            <person name="Albersmeier A."/>
            <person name="Kalinowski J."/>
            <person name="Ruckert C."/>
        </authorList>
    </citation>
    <scope>NUCLEOTIDE SEQUENCE</scope>
    <source>
        <strain evidence="4">CGMCC 1.15519</strain>
    </source>
</reference>
<dbReference type="Gene3D" id="3.40.50.720">
    <property type="entry name" value="NAD(P)-binding Rossmann-like Domain"/>
    <property type="match status" value="1"/>
</dbReference>
<comment type="similarity">
    <text evidence="1 2">Belongs to the short-chain dehydrogenases/reductases (SDR) family.</text>
</comment>
<dbReference type="RefSeq" id="WP_188761897.1">
    <property type="nucleotide sequence ID" value="NZ_BMJM01000003.1"/>
</dbReference>
<dbReference type="SUPFAM" id="SSF51735">
    <property type="entry name" value="NAD(P)-binding Rossmann-fold domains"/>
    <property type="match status" value="1"/>
</dbReference>
<evidence type="ECO:0000313" key="4">
    <source>
        <dbReference type="EMBL" id="GGE06101.1"/>
    </source>
</evidence>
<comment type="caution">
    <text evidence="4">The sequence shown here is derived from an EMBL/GenBank/DDBJ whole genome shotgun (WGS) entry which is preliminary data.</text>
</comment>
<evidence type="ECO:0000256" key="2">
    <source>
        <dbReference type="RuleBase" id="RU000363"/>
    </source>
</evidence>